<evidence type="ECO:0000313" key="4">
    <source>
        <dbReference type="Proteomes" id="UP000282060"/>
    </source>
</evidence>
<dbReference type="InterPro" id="IPR053875">
    <property type="entry name" value="Cytochrom_c_NrfB-like_dom"/>
</dbReference>
<protein>
    <submittedName>
        <fullName evidence="3">Nitrite reductase</fullName>
    </submittedName>
</protein>
<dbReference type="PANTHER" id="PTHR35038:SF5">
    <property type="entry name" value="CYTOCHROME C-TYPE PROTEIN NRFB"/>
    <property type="match status" value="1"/>
</dbReference>
<proteinExistence type="predicted"/>
<comment type="caution">
    <text evidence="3">The sequence shown here is derived from an EMBL/GenBank/DDBJ whole genome shotgun (WGS) entry which is preliminary data.</text>
</comment>
<evidence type="ECO:0000259" key="2">
    <source>
        <dbReference type="Pfam" id="PF22678"/>
    </source>
</evidence>
<dbReference type="Pfam" id="PF22678">
    <property type="entry name" value="Cytochrom_c_NrfB-like"/>
    <property type="match status" value="1"/>
</dbReference>
<keyword evidence="1" id="KW-0732">Signal</keyword>
<gene>
    <name evidence="3" type="ORF">EKG39_16715</name>
</gene>
<dbReference type="EMBL" id="RXNV01000009">
    <property type="protein sequence ID" value="RTR29710.1"/>
    <property type="molecule type" value="Genomic_DNA"/>
</dbReference>
<dbReference type="OrthoDB" id="6398708at2"/>
<dbReference type="RefSeq" id="WP_126507125.1">
    <property type="nucleotide sequence ID" value="NZ_RXNV01000009.1"/>
</dbReference>
<dbReference type="PANTHER" id="PTHR35038">
    <property type="entry name" value="DISSIMILATORY SULFITE REDUCTASE SIRA"/>
    <property type="match status" value="1"/>
</dbReference>
<dbReference type="SUPFAM" id="SSF48695">
    <property type="entry name" value="Multiheme cytochromes"/>
    <property type="match status" value="1"/>
</dbReference>
<evidence type="ECO:0000313" key="3">
    <source>
        <dbReference type="EMBL" id="RTR29710.1"/>
    </source>
</evidence>
<dbReference type="InterPro" id="IPR051829">
    <property type="entry name" value="Multiheme_Cytochr_ET"/>
</dbReference>
<dbReference type="Proteomes" id="UP000282060">
    <property type="component" value="Unassembled WGS sequence"/>
</dbReference>
<dbReference type="AlphaFoldDB" id="A0A431W2Q2"/>
<dbReference type="InterPro" id="IPR036280">
    <property type="entry name" value="Multihaem_cyt_sf"/>
</dbReference>
<dbReference type="GO" id="GO:0016491">
    <property type="term" value="F:oxidoreductase activity"/>
    <property type="evidence" value="ECO:0007669"/>
    <property type="project" value="TreeGrafter"/>
</dbReference>
<reference evidence="3 4" key="1">
    <citation type="submission" date="2018-12" db="EMBL/GenBank/DDBJ databases">
        <authorList>
            <person name="Yu L."/>
        </authorList>
    </citation>
    <scope>NUCLEOTIDE SEQUENCE [LARGE SCALE GENOMIC DNA]</scope>
    <source>
        <strain evidence="3 4">HAW-EB5</strain>
    </source>
</reference>
<name>A0A431W2Q2_9GAMM</name>
<accession>A0A431W2Q2</accession>
<sequence>MSRLSRYWPLSPAIELPSILLASIICLIMAGVSFPVAAQSSESLTINQDSCLKCHKRNGAMFGLHANTALAIQCQSCHEQSGKHPRKGSSIRRFSSGSMTSVAEQTGTCLGCHDHETLAMSDWTHNVHADKVNCASCHQLHVEYDPIVGITAKDRSQLCRGCHLVK</sequence>
<feature type="domain" description="Cytochrome c-type protein NrfB-like" evidence="2">
    <location>
        <begin position="74"/>
        <end position="162"/>
    </location>
</feature>
<organism evidence="3 4">
    <name type="scientific">Shewanella atlantica</name>
    <dbReference type="NCBI Taxonomy" id="271099"/>
    <lineage>
        <taxon>Bacteria</taxon>
        <taxon>Pseudomonadati</taxon>
        <taxon>Pseudomonadota</taxon>
        <taxon>Gammaproteobacteria</taxon>
        <taxon>Alteromonadales</taxon>
        <taxon>Shewanellaceae</taxon>
        <taxon>Shewanella</taxon>
    </lineage>
</organism>
<evidence type="ECO:0000256" key="1">
    <source>
        <dbReference type="ARBA" id="ARBA00022729"/>
    </source>
</evidence>
<keyword evidence="4" id="KW-1185">Reference proteome</keyword>
<dbReference type="Gene3D" id="3.90.10.10">
    <property type="entry name" value="Cytochrome C3"/>
    <property type="match status" value="1"/>
</dbReference>